<name>A0A7H4M6T7_9ENTR</name>
<feature type="domain" description="N-acetyltransferase" evidence="1">
    <location>
        <begin position="1"/>
        <end position="153"/>
    </location>
</feature>
<sequence length="182" mass="20831">MIIHPLYAAPQHASCVTEWLWRAFGADALPRAFFASIVEHSQTPGALPITFVAVEGERLLGTVGLWRCDLISRQDLYPWMAALYVAPEARGQGLAGKLQQHVIGYARAQGYTELFLYSACRDFYERFWLAVYRRRPGLSGQRRQFIPLRFIAVEGRNHRVTADQRGAEKVGNLRRRAMLRQR</sequence>
<dbReference type="Proteomes" id="UP000255050">
    <property type="component" value="Unassembled WGS sequence"/>
</dbReference>
<dbReference type="AlphaFoldDB" id="A0A7H4M6T7"/>
<evidence type="ECO:0000313" key="2">
    <source>
        <dbReference type="EMBL" id="STR44113.1"/>
    </source>
</evidence>
<keyword evidence="2" id="KW-0808">Transferase</keyword>
<comment type="caution">
    <text evidence="2">The sequence shown here is derived from an EMBL/GenBank/DDBJ whole genome shotgun (WGS) entry which is preliminary data.</text>
</comment>
<organism evidence="2 3">
    <name type="scientific">Klebsiella michiganensis</name>
    <dbReference type="NCBI Taxonomy" id="1134687"/>
    <lineage>
        <taxon>Bacteria</taxon>
        <taxon>Pseudomonadati</taxon>
        <taxon>Pseudomonadota</taxon>
        <taxon>Gammaproteobacteria</taxon>
        <taxon>Enterobacterales</taxon>
        <taxon>Enterobacteriaceae</taxon>
        <taxon>Klebsiella/Raoultella group</taxon>
        <taxon>Klebsiella</taxon>
    </lineage>
</organism>
<evidence type="ECO:0000259" key="1">
    <source>
        <dbReference type="PROSITE" id="PS51186"/>
    </source>
</evidence>
<dbReference type="InterPro" id="IPR000182">
    <property type="entry name" value="GNAT_dom"/>
</dbReference>
<dbReference type="GO" id="GO:0016747">
    <property type="term" value="F:acyltransferase activity, transferring groups other than amino-acyl groups"/>
    <property type="evidence" value="ECO:0007669"/>
    <property type="project" value="InterPro"/>
</dbReference>
<dbReference type="CDD" id="cd04301">
    <property type="entry name" value="NAT_SF"/>
    <property type="match status" value="1"/>
</dbReference>
<accession>A0A7H4M6T7</accession>
<gene>
    <name evidence="2" type="ORF">NCTC11694_05406</name>
</gene>
<dbReference type="PROSITE" id="PS51186">
    <property type="entry name" value="GNAT"/>
    <property type="match status" value="1"/>
</dbReference>
<dbReference type="EMBL" id="UGJR01000002">
    <property type="protein sequence ID" value="STR44113.1"/>
    <property type="molecule type" value="Genomic_DNA"/>
</dbReference>
<reference evidence="2 3" key="1">
    <citation type="submission" date="2018-06" db="EMBL/GenBank/DDBJ databases">
        <authorList>
            <consortium name="Pathogen Informatics"/>
            <person name="Doyle S."/>
        </authorList>
    </citation>
    <scope>NUCLEOTIDE SEQUENCE [LARGE SCALE GENOMIC DNA]</scope>
    <source>
        <strain evidence="2 3">NCTC11694</strain>
    </source>
</reference>
<proteinExistence type="predicted"/>
<protein>
    <submittedName>
        <fullName evidence="2">Acetyltransferase</fullName>
    </submittedName>
</protein>
<dbReference type="InterPro" id="IPR016181">
    <property type="entry name" value="Acyl_CoA_acyltransferase"/>
</dbReference>
<dbReference type="SUPFAM" id="SSF55729">
    <property type="entry name" value="Acyl-CoA N-acyltransferases (Nat)"/>
    <property type="match status" value="1"/>
</dbReference>
<evidence type="ECO:0000313" key="3">
    <source>
        <dbReference type="Proteomes" id="UP000255050"/>
    </source>
</evidence>
<dbReference type="Gene3D" id="3.40.630.30">
    <property type="match status" value="1"/>
</dbReference>
<dbReference type="Pfam" id="PF00583">
    <property type="entry name" value="Acetyltransf_1"/>
    <property type="match status" value="1"/>
</dbReference>